<keyword evidence="5" id="KW-1185">Reference proteome</keyword>
<evidence type="ECO:0000256" key="1">
    <source>
        <dbReference type="SAM" id="Coils"/>
    </source>
</evidence>
<feature type="domain" description="DUF802" evidence="3">
    <location>
        <begin position="410"/>
        <end position="462"/>
    </location>
</feature>
<evidence type="ECO:0000256" key="2">
    <source>
        <dbReference type="SAM" id="Phobius"/>
    </source>
</evidence>
<reference evidence="4" key="1">
    <citation type="submission" date="2021-04" db="EMBL/GenBank/DDBJ databases">
        <title>The genome sequence of Ideonella sp. 4Y11.</title>
        <authorList>
            <person name="Liu Y."/>
        </authorList>
    </citation>
    <scope>NUCLEOTIDE SEQUENCE</scope>
    <source>
        <strain evidence="4">4Y11</strain>
    </source>
</reference>
<accession>A0A940YKX9</accession>
<organism evidence="4 5">
    <name type="scientific">Ideonella aquatica</name>
    <dbReference type="NCBI Taxonomy" id="2824119"/>
    <lineage>
        <taxon>Bacteria</taxon>
        <taxon>Pseudomonadati</taxon>
        <taxon>Pseudomonadota</taxon>
        <taxon>Betaproteobacteria</taxon>
        <taxon>Burkholderiales</taxon>
        <taxon>Sphaerotilaceae</taxon>
        <taxon>Ideonella</taxon>
    </lineage>
</organism>
<keyword evidence="1" id="KW-0175">Coiled coil</keyword>
<feature type="transmembrane region" description="Helical" evidence="2">
    <location>
        <begin position="28"/>
        <end position="47"/>
    </location>
</feature>
<dbReference type="RefSeq" id="WP_210800665.1">
    <property type="nucleotide sequence ID" value="NZ_JAGQDE010000002.1"/>
</dbReference>
<evidence type="ECO:0000313" key="4">
    <source>
        <dbReference type="EMBL" id="MBQ0958171.1"/>
    </source>
</evidence>
<dbReference type="Pfam" id="PF05650">
    <property type="entry name" value="DUF802"/>
    <property type="match status" value="2"/>
</dbReference>
<sequence>MTRLLYPAALVAALLAIAWIAIGYLSTSLPALLMMALIAGFFGLGALELQGLRADSATLRATLGEAAPASAADWLAALPPAWRPALQARLDGQRLLLPGAALTPYLVGLLVLLGMLGTFLGMVATLAGTGQALERAGDLALLRDALAAPVKGLGLAFGTSVAGVAASAALGLMSALARLEQSRAMGLLDERLAGPWRPLTAAHRHAQLADEARAEQRRQAELLPALVQGVQSLLASQQAEQRAFHEATSASYRALAEQVATSLDRTVRDSVAGSLQQAAQGIQPVVQATMAGLAREAQAMHGRVADELAQQLQGLGRSLAASSDAAVQAWQATLARQASDGDAQAARLQGLMDTLAQGFEQRSAGLLAQISERHGALQTALAGAAQQVARDGAALHERSAATLAEQLGAVSAQLEAAVAGVSDRWQAALDAQTAAAAQLNEQQHAQATRAAQQFERQAEALLQALQQAQSGLQAELAARDEARLGAWTQALNAQAAALQLEWREAGAQALAQQQQICATLEGTAGRMAAQAEAHAQGTIAEIARLVQAASEAPRAAAELVAQLRDKLSDSLARDTAMLAERERLLATLQTLLGAVEHAAGGQRQALDTLLASTADWQARTEARLGQQINAEAARLQDLSARVGAGAAELGSLGEAFGAAVQGFQLSTQQLAAQLQRIEEALERQMTRSDEQLGYYVAQAREVIDLSLLAHKRIVDDLQRLAAGRAEA</sequence>
<gene>
    <name evidence="4" type="ORF">KAK06_04310</name>
</gene>
<dbReference type="Proteomes" id="UP000678374">
    <property type="component" value="Unassembled WGS sequence"/>
</dbReference>
<feature type="transmembrane region" description="Helical" evidence="2">
    <location>
        <begin position="153"/>
        <end position="177"/>
    </location>
</feature>
<feature type="domain" description="DUF802" evidence="3">
    <location>
        <begin position="318"/>
        <end position="367"/>
    </location>
</feature>
<feature type="transmembrane region" description="Helical" evidence="2">
    <location>
        <begin position="105"/>
        <end position="133"/>
    </location>
</feature>
<keyword evidence="2" id="KW-0472">Membrane</keyword>
<dbReference type="InterPro" id="IPR008520">
    <property type="entry name" value="DUF802"/>
</dbReference>
<comment type="caution">
    <text evidence="4">The sequence shown here is derived from an EMBL/GenBank/DDBJ whole genome shotgun (WGS) entry which is preliminary data.</text>
</comment>
<dbReference type="EMBL" id="JAGQDE010000002">
    <property type="protein sequence ID" value="MBQ0958171.1"/>
    <property type="molecule type" value="Genomic_DNA"/>
</dbReference>
<evidence type="ECO:0000259" key="3">
    <source>
        <dbReference type="Pfam" id="PF05650"/>
    </source>
</evidence>
<protein>
    <submittedName>
        <fullName evidence="4">DUF802 domain-containing protein</fullName>
    </submittedName>
</protein>
<feature type="coiled-coil region" evidence="1">
    <location>
        <begin position="422"/>
        <end position="475"/>
    </location>
</feature>
<proteinExistence type="predicted"/>
<evidence type="ECO:0000313" key="5">
    <source>
        <dbReference type="Proteomes" id="UP000678374"/>
    </source>
</evidence>
<keyword evidence="2" id="KW-1133">Transmembrane helix</keyword>
<keyword evidence="2" id="KW-0812">Transmembrane</keyword>
<dbReference type="AlphaFoldDB" id="A0A940YKX9"/>
<name>A0A940YKX9_9BURK</name>